<accession>A0A2L2YN61</accession>
<evidence type="ECO:0000259" key="1">
    <source>
        <dbReference type="Pfam" id="PF13472"/>
    </source>
</evidence>
<dbReference type="SUPFAM" id="SSF52266">
    <property type="entry name" value="SGNH hydrolase"/>
    <property type="match status" value="1"/>
</dbReference>
<organism evidence="2">
    <name type="scientific">Parasteatoda tepidariorum</name>
    <name type="common">Common house spider</name>
    <name type="synonym">Achaearanea tepidariorum</name>
    <dbReference type="NCBI Taxonomy" id="114398"/>
    <lineage>
        <taxon>Eukaryota</taxon>
        <taxon>Metazoa</taxon>
        <taxon>Ecdysozoa</taxon>
        <taxon>Arthropoda</taxon>
        <taxon>Chelicerata</taxon>
        <taxon>Arachnida</taxon>
        <taxon>Araneae</taxon>
        <taxon>Araneomorphae</taxon>
        <taxon>Entelegynae</taxon>
        <taxon>Araneoidea</taxon>
        <taxon>Theridiidae</taxon>
        <taxon>Parasteatoda</taxon>
    </lineage>
</organism>
<dbReference type="CDD" id="cd00229">
    <property type="entry name" value="SGNH_hydrolase"/>
    <property type="match status" value="1"/>
</dbReference>
<dbReference type="InterPro" id="IPR036514">
    <property type="entry name" value="SGNH_hydro_sf"/>
</dbReference>
<feature type="domain" description="SGNH hydrolase-type esterase" evidence="1">
    <location>
        <begin position="32"/>
        <end position="166"/>
    </location>
</feature>
<dbReference type="InterPro" id="IPR013830">
    <property type="entry name" value="SGNH_hydro"/>
</dbReference>
<protein>
    <recommendedName>
        <fullName evidence="1">SGNH hydrolase-type esterase domain-containing protein</fullName>
    </recommendedName>
</protein>
<name>A0A2L2YN61_PARTP</name>
<dbReference type="OrthoDB" id="6425058at2759"/>
<dbReference type="EMBL" id="IAAA01034390">
    <property type="protein sequence ID" value="LAA09552.1"/>
    <property type="molecule type" value="mRNA"/>
</dbReference>
<evidence type="ECO:0000313" key="2">
    <source>
        <dbReference type="EMBL" id="LAA09552.1"/>
    </source>
</evidence>
<dbReference type="AlphaFoldDB" id="A0A2L2YN61"/>
<proteinExistence type="evidence at transcript level"/>
<reference evidence="2" key="1">
    <citation type="journal article" date="2016" name="Mol. Ecol. Resour.">
        <title>Evaluation of the impact of RNA preservation methods of spiders for de novo transcriptome assembly.</title>
        <authorList>
            <person name="Kono N."/>
            <person name="Nakamura H."/>
            <person name="Ito Y."/>
            <person name="Tomita M."/>
            <person name="Arakawa K."/>
        </authorList>
    </citation>
    <scope>NUCLEOTIDE SEQUENCE</scope>
    <source>
        <tissue evidence="2">Whole body</tissue>
    </source>
</reference>
<dbReference type="Pfam" id="PF13472">
    <property type="entry name" value="Lipase_GDSL_2"/>
    <property type="match status" value="1"/>
</dbReference>
<dbReference type="Gene3D" id="3.40.50.1110">
    <property type="entry name" value="SGNH hydrolase"/>
    <property type="match status" value="1"/>
</dbReference>
<sequence>MKALVIGDSMIKYLKPHLPDVILGHNVQLESFPGFQIKGLMEKIKEFSEFGVIVLHIGSNDCFVDAKTNITEYEKLLQEILLKNPGCEIFITRILTRLPSQYLDVKQRLSECIRLRQWNKNVKALNEMLDILSTNSPNLHFCSSPKINWNRYLALDGVHFSRFGNDAFGQYLTFILSDYFAWVTKSKTDSLR</sequence>